<accession>H2ZH76</accession>
<reference evidence="1" key="2">
    <citation type="submission" date="2025-08" db="UniProtKB">
        <authorList>
            <consortium name="Ensembl"/>
        </authorList>
    </citation>
    <scope>IDENTIFICATION</scope>
</reference>
<name>H2ZH76_CIOSA</name>
<dbReference type="InParanoid" id="H2ZH76"/>
<reference evidence="1" key="3">
    <citation type="submission" date="2025-09" db="UniProtKB">
        <authorList>
            <consortium name="Ensembl"/>
        </authorList>
    </citation>
    <scope>IDENTIFICATION</scope>
</reference>
<reference evidence="2" key="1">
    <citation type="submission" date="2003-08" db="EMBL/GenBank/DDBJ databases">
        <authorList>
            <person name="Birren B."/>
            <person name="Nusbaum C."/>
            <person name="Abebe A."/>
            <person name="Abouelleil A."/>
            <person name="Adekoya E."/>
            <person name="Ait-zahra M."/>
            <person name="Allen N."/>
            <person name="Allen T."/>
            <person name="An P."/>
            <person name="Anderson M."/>
            <person name="Anderson S."/>
            <person name="Arachchi H."/>
            <person name="Armbruster J."/>
            <person name="Bachantsang P."/>
            <person name="Baldwin J."/>
            <person name="Barry A."/>
            <person name="Bayul T."/>
            <person name="Blitshsteyn B."/>
            <person name="Bloom T."/>
            <person name="Blye J."/>
            <person name="Boguslavskiy L."/>
            <person name="Borowsky M."/>
            <person name="Boukhgalter B."/>
            <person name="Brunache A."/>
            <person name="Butler J."/>
            <person name="Calixte N."/>
            <person name="Calvo S."/>
            <person name="Camarata J."/>
            <person name="Campo K."/>
            <person name="Chang J."/>
            <person name="Cheshatsang Y."/>
            <person name="Citroen M."/>
            <person name="Collymore A."/>
            <person name="Considine T."/>
            <person name="Cook A."/>
            <person name="Cooke P."/>
            <person name="Corum B."/>
            <person name="Cuomo C."/>
            <person name="David R."/>
            <person name="Dawoe T."/>
            <person name="Degray S."/>
            <person name="Dodge S."/>
            <person name="Dooley K."/>
            <person name="Dorje P."/>
            <person name="Dorjee K."/>
            <person name="Dorris L."/>
            <person name="Duffey N."/>
            <person name="Dupes A."/>
            <person name="Elkins T."/>
            <person name="Engels R."/>
            <person name="Erickson J."/>
            <person name="Farina A."/>
            <person name="Faro S."/>
            <person name="Ferreira P."/>
            <person name="Fischer H."/>
            <person name="Fitzgerald M."/>
            <person name="Foley K."/>
            <person name="Gage D."/>
            <person name="Galagan J."/>
            <person name="Gearin G."/>
            <person name="Gnerre S."/>
            <person name="Gnirke A."/>
            <person name="Goyette A."/>
            <person name="Graham J."/>
            <person name="Grandbois E."/>
            <person name="Gyaltsen K."/>
            <person name="Hafez N."/>
            <person name="Hagopian D."/>
            <person name="Hagos B."/>
            <person name="Hall J."/>
            <person name="Hatcher B."/>
            <person name="Heller A."/>
            <person name="Higgins H."/>
            <person name="Honan T."/>
            <person name="Horn A."/>
            <person name="Houde N."/>
            <person name="Hughes L."/>
            <person name="Hulme W."/>
            <person name="Husby E."/>
            <person name="Iliev I."/>
            <person name="Jaffe D."/>
            <person name="Jones C."/>
            <person name="Kamal M."/>
            <person name="Kamat A."/>
            <person name="Kamvysselis M."/>
            <person name="Karlsson E."/>
            <person name="Kells C."/>
            <person name="Kieu A."/>
            <person name="Kisner P."/>
            <person name="Kodira C."/>
            <person name="Kulbokas E."/>
            <person name="Labutti K."/>
            <person name="Lama D."/>
            <person name="Landers T."/>
            <person name="Leger J."/>
            <person name="Levine S."/>
            <person name="Lewis D."/>
            <person name="Lewis T."/>
            <person name="Lindblad-toh K."/>
            <person name="Liu X."/>
            <person name="Lokyitsang T."/>
            <person name="Lokyitsang Y."/>
            <person name="Lucien O."/>
            <person name="Lui A."/>
            <person name="Ma L.J."/>
            <person name="Mabbitt R."/>
            <person name="Macdonald J."/>
            <person name="Maclean C."/>
            <person name="Major J."/>
            <person name="Manning J."/>
            <person name="Marabella R."/>
            <person name="Maru K."/>
            <person name="Matthews C."/>
            <person name="Mauceli E."/>
            <person name="Mccarthy M."/>
            <person name="Mcdonough S."/>
            <person name="Mcghee T."/>
            <person name="Meldrim J."/>
            <person name="Meneus L."/>
            <person name="Mesirov J."/>
            <person name="Mihalev A."/>
            <person name="Mihova T."/>
            <person name="Mikkelsen T."/>
            <person name="Mlenga V."/>
            <person name="Moru K."/>
            <person name="Mozes J."/>
            <person name="Mulrain L."/>
            <person name="Munson G."/>
            <person name="Naylor J."/>
            <person name="Newes C."/>
            <person name="Nguyen C."/>
            <person name="Nguyen N."/>
            <person name="Nguyen T."/>
            <person name="Nicol R."/>
            <person name="Nielsen C."/>
            <person name="Nizzari M."/>
            <person name="Norbu C."/>
            <person name="Norbu N."/>
            <person name="O'donnell P."/>
            <person name="Okoawo O."/>
            <person name="O'leary S."/>
            <person name="Omotosho B."/>
            <person name="O'neill K."/>
            <person name="Osman S."/>
            <person name="Parker S."/>
            <person name="Perrin D."/>
            <person name="Phunkhang P."/>
            <person name="Piqani B."/>
            <person name="Purcell S."/>
            <person name="Rachupka T."/>
            <person name="Ramasamy U."/>
            <person name="Rameau R."/>
            <person name="Ray V."/>
            <person name="Raymond C."/>
            <person name="Retta R."/>
            <person name="Richardson S."/>
            <person name="Rise C."/>
            <person name="Rodriguez J."/>
            <person name="Rogers J."/>
            <person name="Rogov P."/>
            <person name="Rutman M."/>
            <person name="Schupbach R."/>
            <person name="Seaman C."/>
            <person name="Settipalli S."/>
            <person name="Sharpe T."/>
            <person name="Sheridan J."/>
            <person name="Sherpa N."/>
            <person name="Shi J."/>
            <person name="Smirnov S."/>
            <person name="Smith C."/>
            <person name="Sougnez C."/>
            <person name="Spencer B."/>
            <person name="Stalker J."/>
            <person name="Stange-thomann N."/>
            <person name="Stavropoulos S."/>
            <person name="Stetson K."/>
            <person name="Stone C."/>
            <person name="Stone S."/>
            <person name="Stubbs M."/>
            <person name="Talamas J."/>
            <person name="Tchuinga P."/>
            <person name="Tenzing P."/>
            <person name="Tesfaye S."/>
            <person name="Theodore J."/>
            <person name="Thoulutsang Y."/>
            <person name="Topham K."/>
            <person name="Towey S."/>
            <person name="Tsamla T."/>
            <person name="Tsomo N."/>
            <person name="Vallee D."/>
            <person name="Vassiliev H."/>
            <person name="Venkataraman V."/>
            <person name="Vinson J."/>
            <person name="Vo A."/>
            <person name="Wade C."/>
            <person name="Wang S."/>
            <person name="Wangchuk T."/>
            <person name="Wangdi T."/>
            <person name="Whittaker C."/>
            <person name="Wilkinson J."/>
            <person name="Wu Y."/>
            <person name="Wyman D."/>
            <person name="Yadav S."/>
            <person name="Yang S."/>
            <person name="Yang X."/>
            <person name="Yeager S."/>
            <person name="Yee E."/>
            <person name="Young G."/>
            <person name="Zainoun J."/>
            <person name="Zembeck L."/>
            <person name="Zimmer A."/>
            <person name="Zody M."/>
            <person name="Lander E."/>
        </authorList>
    </citation>
    <scope>NUCLEOTIDE SEQUENCE [LARGE SCALE GENOMIC DNA]</scope>
</reference>
<evidence type="ECO:0000313" key="2">
    <source>
        <dbReference type="Proteomes" id="UP000007875"/>
    </source>
</evidence>
<dbReference type="HOGENOM" id="CLU_3049631_0_0_1"/>
<organism evidence="1 2">
    <name type="scientific">Ciona savignyi</name>
    <name type="common">Pacific transparent sea squirt</name>
    <dbReference type="NCBI Taxonomy" id="51511"/>
    <lineage>
        <taxon>Eukaryota</taxon>
        <taxon>Metazoa</taxon>
        <taxon>Chordata</taxon>
        <taxon>Tunicata</taxon>
        <taxon>Ascidiacea</taxon>
        <taxon>Phlebobranchia</taxon>
        <taxon>Cionidae</taxon>
        <taxon>Ciona</taxon>
    </lineage>
</organism>
<dbReference type="AlphaFoldDB" id="H2ZH76"/>
<protein>
    <submittedName>
        <fullName evidence="1">Uncharacterized protein</fullName>
    </submittedName>
</protein>
<sequence length="54" mass="6475">MHRKDTIYKQFLLRGGVVNLHRSQMQKQHNIQVAIDLYISFVCQHITRNSDFMD</sequence>
<keyword evidence="2" id="KW-1185">Reference proteome</keyword>
<evidence type="ECO:0000313" key="1">
    <source>
        <dbReference type="Ensembl" id="ENSCSAVP00000016942.1"/>
    </source>
</evidence>
<dbReference type="Ensembl" id="ENSCSAVT00000017125.1">
    <property type="protein sequence ID" value="ENSCSAVP00000016942.1"/>
    <property type="gene ID" value="ENSCSAVG00000009965.1"/>
</dbReference>
<dbReference type="Proteomes" id="UP000007875">
    <property type="component" value="Unassembled WGS sequence"/>
</dbReference>
<proteinExistence type="predicted"/>